<name>A0ABT7MT43_9BACL</name>
<keyword evidence="1" id="KW-1133">Transmembrane helix</keyword>
<sequence length="156" mass="18181">MDKRSQMRELTAFDQRKHSTQVFLSAVLAALLFFSLEYNWLSPMTVIFLSVAAGLPDFRKMWQRENIKKQFLKSDAAKRLIHFNSIFGLVTLPLFLLWVYALLTDLITLQTFALIGLGAYVLAILEHRLYERHMAQLDDHYVTEAELREEQKWGSA</sequence>
<dbReference type="RefSeq" id="WP_214764522.1">
    <property type="nucleotide sequence ID" value="NZ_CP183077.1"/>
</dbReference>
<keyword evidence="1" id="KW-0472">Membrane</keyword>
<reference evidence="2 3" key="1">
    <citation type="submission" date="2023-06" db="EMBL/GenBank/DDBJ databases">
        <title>Influencing factors and mechanism of Cr(VI) reduction by facultative anaerobic Exiguobacterium sp. PY14.</title>
        <authorList>
            <person name="Zou L."/>
        </authorList>
    </citation>
    <scope>NUCLEOTIDE SEQUENCE [LARGE SCALE GENOMIC DNA]</scope>
    <source>
        <strain evidence="2 3">PY14</strain>
    </source>
</reference>
<keyword evidence="1" id="KW-0812">Transmembrane</keyword>
<feature type="transmembrane region" description="Helical" evidence="1">
    <location>
        <begin position="42"/>
        <end position="59"/>
    </location>
</feature>
<evidence type="ECO:0000313" key="3">
    <source>
        <dbReference type="Proteomes" id="UP001230807"/>
    </source>
</evidence>
<feature type="transmembrane region" description="Helical" evidence="1">
    <location>
        <begin position="80"/>
        <end position="101"/>
    </location>
</feature>
<evidence type="ECO:0000256" key="1">
    <source>
        <dbReference type="SAM" id="Phobius"/>
    </source>
</evidence>
<evidence type="ECO:0000313" key="2">
    <source>
        <dbReference type="EMBL" id="MDL5378376.1"/>
    </source>
</evidence>
<proteinExistence type="predicted"/>
<keyword evidence="3" id="KW-1185">Reference proteome</keyword>
<dbReference type="Gene3D" id="1.20.1740.10">
    <property type="entry name" value="Amino acid/polyamine transporter I"/>
    <property type="match status" value="1"/>
</dbReference>
<dbReference type="Proteomes" id="UP001230807">
    <property type="component" value="Unassembled WGS sequence"/>
</dbReference>
<organism evidence="2 3">
    <name type="scientific">Exiguobacterium mexicanum</name>
    <dbReference type="NCBI Taxonomy" id="340146"/>
    <lineage>
        <taxon>Bacteria</taxon>
        <taxon>Bacillati</taxon>
        <taxon>Bacillota</taxon>
        <taxon>Bacilli</taxon>
        <taxon>Bacillales</taxon>
        <taxon>Bacillales Family XII. Incertae Sedis</taxon>
        <taxon>Exiguobacterium</taxon>
    </lineage>
</organism>
<gene>
    <name evidence="2" type="ORF">QR695_15370</name>
</gene>
<comment type="caution">
    <text evidence="2">The sequence shown here is derived from an EMBL/GenBank/DDBJ whole genome shotgun (WGS) entry which is preliminary data.</text>
</comment>
<feature type="transmembrane region" description="Helical" evidence="1">
    <location>
        <begin position="107"/>
        <end position="125"/>
    </location>
</feature>
<protein>
    <submittedName>
        <fullName evidence="2">Uncharacterized protein</fullName>
    </submittedName>
</protein>
<dbReference type="EMBL" id="JASWER010000027">
    <property type="protein sequence ID" value="MDL5378376.1"/>
    <property type="molecule type" value="Genomic_DNA"/>
</dbReference>
<feature type="transmembrane region" description="Helical" evidence="1">
    <location>
        <begin position="20"/>
        <end position="36"/>
    </location>
</feature>
<accession>A0ABT7MT43</accession>